<gene>
    <name evidence="6" type="ORF">MYCIT1_LOCUS22741</name>
</gene>
<sequence>MLMSEAVTDLTIYTAETAVSLFLYGIYLCLAILTLYVYARAGSRRSPSAKRLVYIVLPAGLVLGTTQTVLDVVRMAVVWVTLLSPEGVTPGRAYEAYIASNIASNVFLCVNVLVTDIFLMYRCFVVWERNRAVLIAPVLLILATTATALVAAIQAQNSSMSASAHALSAIVPALLGTVTNICLTCLTAYKIWSAHRVAVVFKTNTGVRTRYRKALLIITESGAIYTICTVGMAIGLLVQPNTAGVTYLVSTGVVKHMLNIVPALALLYTGLQETSEAEAGPRLPLLEAGDREVCPAPAGTGPRSEFESSPTITSCSLRASTSTAMALLSFIYNRPNRVLQLQKQYQADPRPIFLRPAGAKATLTVYGTLFSLGFASSLYGAGCLVTGYGKGGPSSE</sequence>
<evidence type="ECO:0000256" key="3">
    <source>
        <dbReference type="ARBA" id="ARBA00023128"/>
    </source>
</evidence>
<keyword evidence="4 5" id="KW-0472">Membrane</keyword>
<dbReference type="GO" id="GO:0005743">
    <property type="term" value="C:mitochondrial inner membrane"/>
    <property type="evidence" value="ECO:0007669"/>
    <property type="project" value="UniProtKB-SubCell"/>
</dbReference>
<evidence type="ECO:0000256" key="1">
    <source>
        <dbReference type="ARBA" id="ARBA00004273"/>
    </source>
</evidence>
<feature type="transmembrane region" description="Helical" evidence="5">
    <location>
        <begin position="51"/>
        <end position="82"/>
    </location>
</feature>
<comment type="subcellular location">
    <subcellularLocation>
        <location evidence="1">Mitochondrion inner membrane</location>
    </subcellularLocation>
</comment>
<evidence type="ECO:0000256" key="4">
    <source>
        <dbReference type="ARBA" id="ARBA00023136"/>
    </source>
</evidence>
<dbReference type="EMBL" id="CAVNYO010000405">
    <property type="protein sequence ID" value="CAK5275163.1"/>
    <property type="molecule type" value="Genomic_DNA"/>
</dbReference>
<evidence type="ECO:0000313" key="7">
    <source>
        <dbReference type="Proteomes" id="UP001295794"/>
    </source>
</evidence>
<keyword evidence="2" id="KW-0999">Mitochondrion inner membrane</keyword>
<organism evidence="6 7">
    <name type="scientific">Mycena citricolor</name>
    <dbReference type="NCBI Taxonomy" id="2018698"/>
    <lineage>
        <taxon>Eukaryota</taxon>
        <taxon>Fungi</taxon>
        <taxon>Dikarya</taxon>
        <taxon>Basidiomycota</taxon>
        <taxon>Agaricomycotina</taxon>
        <taxon>Agaricomycetes</taxon>
        <taxon>Agaricomycetidae</taxon>
        <taxon>Agaricales</taxon>
        <taxon>Marasmiineae</taxon>
        <taxon>Mycenaceae</taxon>
        <taxon>Mycena</taxon>
    </lineage>
</organism>
<feature type="transmembrane region" description="Helical" evidence="5">
    <location>
        <begin position="20"/>
        <end position="39"/>
    </location>
</feature>
<dbReference type="InterPro" id="IPR039297">
    <property type="entry name" value="COX7a"/>
</dbReference>
<feature type="transmembrane region" description="Helical" evidence="5">
    <location>
        <begin position="213"/>
        <end position="238"/>
    </location>
</feature>
<proteinExistence type="predicted"/>
<evidence type="ECO:0000256" key="2">
    <source>
        <dbReference type="ARBA" id="ARBA00022792"/>
    </source>
</evidence>
<accession>A0AAD2HHT9</accession>
<evidence type="ECO:0000256" key="5">
    <source>
        <dbReference type="SAM" id="Phobius"/>
    </source>
</evidence>
<reference evidence="6" key="1">
    <citation type="submission" date="2023-11" db="EMBL/GenBank/DDBJ databases">
        <authorList>
            <person name="De Vega J J."/>
            <person name="De Vega J J."/>
        </authorList>
    </citation>
    <scope>NUCLEOTIDE SEQUENCE</scope>
</reference>
<dbReference type="Proteomes" id="UP001295794">
    <property type="component" value="Unassembled WGS sequence"/>
</dbReference>
<keyword evidence="5" id="KW-0812">Transmembrane</keyword>
<feature type="transmembrane region" description="Helical" evidence="5">
    <location>
        <begin position="167"/>
        <end position="192"/>
    </location>
</feature>
<keyword evidence="5" id="KW-1133">Transmembrane helix</keyword>
<name>A0AAD2HHT9_9AGAR</name>
<keyword evidence="3" id="KW-0496">Mitochondrion</keyword>
<evidence type="ECO:0000313" key="6">
    <source>
        <dbReference type="EMBL" id="CAK5275163.1"/>
    </source>
</evidence>
<protein>
    <submittedName>
        <fullName evidence="6">Uncharacterized protein</fullName>
    </submittedName>
</protein>
<dbReference type="AlphaFoldDB" id="A0AAD2HHT9"/>
<feature type="transmembrane region" description="Helical" evidence="5">
    <location>
        <begin position="133"/>
        <end position="155"/>
    </location>
</feature>
<keyword evidence="7" id="KW-1185">Reference proteome</keyword>
<dbReference type="Pfam" id="PF02238">
    <property type="entry name" value="COX7a"/>
    <property type="match status" value="1"/>
</dbReference>
<feature type="transmembrane region" description="Helical" evidence="5">
    <location>
        <begin position="102"/>
        <end position="121"/>
    </location>
</feature>
<feature type="transmembrane region" description="Helical" evidence="5">
    <location>
        <begin position="244"/>
        <end position="268"/>
    </location>
</feature>
<comment type="caution">
    <text evidence="6">The sequence shown here is derived from an EMBL/GenBank/DDBJ whole genome shotgun (WGS) entry which is preliminary data.</text>
</comment>